<feature type="domain" description="AB hydrolase-1" evidence="3">
    <location>
        <begin position="100"/>
        <end position="348"/>
    </location>
</feature>
<keyword evidence="2" id="KW-0732">Signal</keyword>
<dbReference type="AlphaFoldDB" id="A0A6V8H985"/>
<comment type="caution">
    <text evidence="4">The sequence shown here is derived from an EMBL/GenBank/DDBJ whole genome shotgun (WGS) entry which is preliminary data.</text>
</comment>
<organism evidence="4 5">
    <name type="scientific">Talaromyces pinophilus</name>
    <name type="common">Penicillium pinophilum</name>
    <dbReference type="NCBI Taxonomy" id="128442"/>
    <lineage>
        <taxon>Eukaryota</taxon>
        <taxon>Fungi</taxon>
        <taxon>Dikarya</taxon>
        <taxon>Ascomycota</taxon>
        <taxon>Pezizomycotina</taxon>
        <taxon>Eurotiomycetes</taxon>
        <taxon>Eurotiomycetidae</taxon>
        <taxon>Eurotiales</taxon>
        <taxon>Trichocomaceae</taxon>
        <taxon>Talaromyces</taxon>
        <taxon>Talaromyces sect. Talaromyces</taxon>
    </lineage>
</organism>
<dbReference type="Proteomes" id="UP000053095">
    <property type="component" value="Unassembled WGS sequence"/>
</dbReference>
<evidence type="ECO:0000313" key="5">
    <source>
        <dbReference type="Proteomes" id="UP000053095"/>
    </source>
</evidence>
<dbReference type="PANTHER" id="PTHR42886:SF29">
    <property type="entry name" value="PUMMELIG, ISOFORM A"/>
    <property type="match status" value="1"/>
</dbReference>
<evidence type="ECO:0000313" key="4">
    <source>
        <dbReference type="EMBL" id="GAM37972.1"/>
    </source>
</evidence>
<dbReference type="Pfam" id="PF12697">
    <property type="entry name" value="Abhydrolase_6"/>
    <property type="match status" value="1"/>
</dbReference>
<dbReference type="InterPro" id="IPR029058">
    <property type="entry name" value="AB_hydrolase_fold"/>
</dbReference>
<evidence type="ECO:0000256" key="2">
    <source>
        <dbReference type="SAM" id="SignalP"/>
    </source>
</evidence>
<sequence>MRTPFLALILSVTATASPLPSTPTSTCKDIEIPITVSVPRFIINTTVNDNWDAATLTLNLTRRDFSTSADPLPISGNMTSEVESTYVIGATLCGTGGPMLVLTHGIIESKLYWQPTFHQAQPYSFVDAAIAAGYSVLNYDRIGVASSSKVNSLSDAQFQVETAVLNSLITYARQTVNASQIALIGHSYGSYISTASASQTAVEAVVLTGFSGTFTYFDPFLAGAGLRVANLRDPGRWSDLDSGYLTSSDLYAESYVYFAEPYFEHSVAEWAYRVASEPFALGELPSLLATDIDYGNITAPVLVLQGKYDVSACGGNCVGLLNATKALFTGSEVVETVDDLPAGHDLNLHKIAPQAFEMIFNFLKAQGL</sequence>
<feature type="chain" id="PRO_5028049418" description="AB hydrolase-1 domain-containing protein" evidence="2">
    <location>
        <begin position="17"/>
        <end position="368"/>
    </location>
</feature>
<proteinExistence type="inferred from homology"/>
<dbReference type="EMBL" id="DF933829">
    <property type="protein sequence ID" value="GAM37972.1"/>
    <property type="molecule type" value="Genomic_DNA"/>
</dbReference>
<evidence type="ECO:0000259" key="3">
    <source>
        <dbReference type="Pfam" id="PF12697"/>
    </source>
</evidence>
<accession>A0A6V8H985</accession>
<dbReference type="PANTHER" id="PTHR42886">
    <property type="entry name" value="RE40534P-RELATED"/>
    <property type="match status" value="1"/>
</dbReference>
<name>A0A6V8H985_TALPI</name>
<evidence type="ECO:0000256" key="1">
    <source>
        <dbReference type="ARBA" id="ARBA00038097"/>
    </source>
</evidence>
<protein>
    <recommendedName>
        <fullName evidence="3">AB hydrolase-1 domain-containing protein</fullName>
    </recommendedName>
</protein>
<dbReference type="Gene3D" id="3.40.50.1820">
    <property type="entry name" value="alpha/beta hydrolase"/>
    <property type="match status" value="1"/>
</dbReference>
<reference evidence="5" key="1">
    <citation type="journal article" date="2015" name="Genome Announc.">
        <title>Draft genome sequence of Talaromyces cellulolyticus strain Y-94, a source of lignocellulosic biomass-degrading enzymes.</title>
        <authorList>
            <person name="Fujii T."/>
            <person name="Koike H."/>
            <person name="Sawayama S."/>
            <person name="Yano S."/>
            <person name="Inoue H."/>
        </authorList>
    </citation>
    <scope>NUCLEOTIDE SEQUENCE [LARGE SCALE GENOMIC DNA]</scope>
    <source>
        <strain evidence="5">Y-94</strain>
    </source>
</reference>
<keyword evidence="5" id="KW-1185">Reference proteome</keyword>
<gene>
    <name evidence="4" type="ORF">TCE0_033r08344</name>
</gene>
<dbReference type="SUPFAM" id="SSF53474">
    <property type="entry name" value="alpha/beta-Hydrolases"/>
    <property type="match status" value="1"/>
</dbReference>
<feature type="signal peptide" evidence="2">
    <location>
        <begin position="1"/>
        <end position="16"/>
    </location>
</feature>
<dbReference type="InterPro" id="IPR000073">
    <property type="entry name" value="AB_hydrolase_1"/>
</dbReference>
<comment type="similarity">
    <text evidence="1">Belongs to the peptidase S33 family. ABHD4/ABHD5 subfamily.</text>
</comment>